<protein>
    <submittedName>
        <fullName evidence="3">Translation initiation factor IF-2 N-terminal domain-containing protein</fullName>
    </submittedName>
</protein>
<dbReference type="Proteomes" id="UP001597347">
    <property type="component" value="Unassembled WGS sequence"/>
</dbReference>
<keyword evidence="4" id="KW-1185">Reference proteome</keyword>
<sequence length="107" mass="10723">MAKPRVHEIATDLGIDTKLALAKLKEMGEFVKGPSSSVEPPVVRKLKAKLQADGVPMAGGAPANGGAPRPAARPGVRPAAPGPRATPATANGQAPTPRTAVPGRPGP</sequence>
<evidence type="ECO:0000259" key="2">
    <source>
        <dbReference type="Pfam" id="PF04760"/>
    </source>
</evidence>
<keyword evidence="3" id="KW-0648">Protein biosynthesis</keyword>
<evidence type="ECO:0000313" key="3">
    <source>
        <dbReference type="EMBL" id="MFD1723087.1"/>
    </source>
</evidence>
<reference evidence="4" key="1">
    <citation type="journal article" date="2019" name="Int. J. Syst. Evol. Microbiol.">
        <title>The Global Catalogue of Microorganisms (GCM) 10K type strain sequencing project: providing services to taxonomists for standard genome sequencing and annotation.</title>
        <authorList>
            <consortium name="The Broad Institute Genomics Platform"/>
            <consortium name="The Broad Institute Genome Sequencing Center for Infectious Disease"/>
            <person name="Wu L."/>
            <person name="Ma J."/>
        </authorList>
    </citation>
    <scope>NUCLEOTIDE SEQUENCE [LARGE SCALE GENOMIC DNA]</scope>
    <source>
        <strain evidence="4">CGMCC 1.12471</strain>
    </source>
</reference>
<dbReference type="RefSeq" id="WP_377936763.1">
    <property type="nucleotide sequence ID" value="NZ_JBHUEA010000048.1"/>
</dbReference>
<feature type="domain" description="Translation initiation factor IF-2 N-terminal" evidence="2">
    <location>
        <begin position="1"/>
        <end position="51"/>
    </location>
</feature>
<dbReference type="GO" id="GO:0003743">
    <property type="term" value="F:translation initiation factor activity"/>
    <property type="evidence" value="ECO:0007669"/>
    <property type="project" value="UniProtKB-KW"/>
</dbReference>
<evidence type="ECO:0000313" key="4">
    <source>
        <dbReference type="Proteomes" id="UP001597347"/>
    </source>
</evidence>
<feature type="non-terminal residue" evidence="3">
    <location>
        <position position="107"/>
    </location>
</feature>
<feature type="compositionally biased region" description="Low complexity" evidence="1">
    <location>
        <begin position="55"/>
        <end position="92"/>
    </location>
</feature>
<keyword evidence="3" id="KW-0396">Initiation factor</keyword>
<dbReference type="Pfam" id="PF04760">
    <property type="entry name" value="IF2_N"/>
    <property type="match status" value="1"/>
</dbReference>
<dbReference type="InterPro" id="IPR006847">
    <property type="entry name" value="IF2_N"/>
</dbReference>
<organism evidence="3 4">
    <name type="scientific">Amnibacterium endophyticum</name>
    <dbReference type="NCBI Taxonomy" id="2109337"/>
    <lineage>
        <taxon>Bacteria</taxon>
        <taxon>Bacillati</taxon>
        <taxon>Actinomycetota</taxon>
        <taxon>Actinomycetes</taxon>
        <taxon>Micrococcales</taxon>
        <taxon>Microbacteriaceae</taxon>
        <taxon>Amnibacterium</taxon>
    </lineage>
</organism>
<dbReference type="EMBL" id="JBHUEA010000048">
    <property type="protein sequence ID" value="MFD1723087.1"/>
    <property type="molecule type" value="Genomic_DNA"/>
</dbReference>
<proteinExistence type="predicted"/>
<accession>A0ABW4LKI7</accession>
<feature type="region of interest" description="Disordered" evidence="1">
    <location>
        <begin position="55"/>
        <end position="107"/>
    </location>
</feature>
<gene>
    <name evidence="3" type="ORF">ACFSBI_16180</name>
</gene>
<name>A0ABW4LKI7_9MICO</name>
<evidence type="ECO:0000256" key="1">
    <source>
        <dbReference type="SAM" id="MobiDB-lite"/>
    </source>
</evidence>
<dbReference type="Gene3D" id="1.10.10.2480">
    <property type="match status" value="1"/>
</dbReference>
<comment type="caution">
    <text evidence="3">The sequence shown here is derived from an EMBL/GenBank/DDBJ whole genome shotgun (WGS) entry which is preliminary data.</text>
</comment>